<dbReference type="AlphaFoldDB" id="A0A1R0XKC8"/>
<dbReference type="GO" id="GO:0016747">
    <property type="term" value="F:acyltransferase activity, transferring groups other than amino-acyl groups"/>
    <property type="evidence" value="ECO:0007669"/>
    <property type="project" value="InterPro"/>
</dbReference>
<evidence type="ECO:0000313" key="2">
    <source>
        <dbReference type="EMBL" id="OMD35489.1"/>
    </source>
</evidence>
<dbReference type="Proteomes" id="UP000187439">
    <property type="component" value="Unassembled WGS sequence"/>
</dbReference>
<dbReference type="EMBL" id="MPTC01000039">
    <property type="protein sequence ID" value="OMD35489.1"/>
    <property type="molecule type" value="Genomic_DNA"/>
</dbReference>
<feature type="domain" description="N-acetyltransferase" evidence="1">
    <location>
        <begin position="8"/>
        <end position="164"/>
    </location>
</feature>
<dbReference type="PANTHER" id="PTHR43792">
    <property type="entry name" value="GNAT FAMILY, PUTATIVE (AFU_ORTHOLOGUE AFUA_3G00765)-RELATED-RELATED"/>
    <property type="match status" value="1"/>
</dbReference>
<accession>A0A1R0XKC8</accession>
<evidence type="ECO:0000259" key="1">
    <source>
        <dbReference type="PROSITE" id="PS51186"/>
    </source>
</evidence>
<dbReference type="Gene3D" id="3.40.630.30">
    <property type="match status" value="1"/>
</dbReference>
<dbReference type="RefSeq" id="WP_052414583.1">
    <property type="nucleotide sequence ID" value="NZ_MPTC01000039.1"/>
</dbReference>
<dbReference type="CDD" id="cd04301">
    <property type="entry name" value="NAT_SF"/>
    <property type="match status" value="1"/>
</dbReference>
<proteinExistence type="predicted"/>
<gene>
    <name evidence="2" type="ORF">BSK52_26975</name>
</gene>
<protein>
    <recommendedName>
        <fullName evidence="1">N-acetyltransferase domain-containing protein</fullName>
    </recommendedName>
</protein>
<reference evidence="2 3" key="1">
    <citation type="submission" date="2016-10" db="EMBL/GenBank/DDBJ databases">
        <title>Paenibacillus species isolates.</title>
        <authorList>
            <person name="Beno S.M."/>
        </authorList>
    </citation>
    <scope>NUCLEOTIDE SEQUENCE [LARGE SCALE GENOMIC DNA]</scope>
    <source>
        <strain evidence="2 3">FSL H7-0710</strain>
    </source>
</reference>
<organism evidence="2 3">
    <name type="scientific">Paenibacillus odorifer</name>
    <dbReference type="NCBI Taxonomy" id="189426"/>
    <lineage>
        <taxon>Bacteria</taxon>
        <taxon>Bacillati</taxon>
        <taxon>Bacillota</taxon>
        <taxon>Bacilli</taxon>
        <taxon>Bacillales</taxon>
        <taxon>Paenibacillaceae</taxon>
        <taxon>Paenibacillus</taxon>
    </lineage>
</organism>
<sequence length="178" mass="20899">MEIISDRLILRDYTSNDSSFYEELEENPLSYKYENTAPDAKQIKDDFLSILSQVTSDPRENYDLAICTKLDMKPIGNVSIKLNWEDIREWEIGWVLLPEYWKMGYATEAVKSLIDYAFKFLNAHRIVAYANAENLQSEKVMIRAGMIKDGVLRETRFCNQQWCNEIIYSSLEQEWANI</sequence>
<evidence type="ECO:0000313" key="3">
    <source>
        <dbReference type="Proteomes" id="UP000187439"/>
    </source>
</evidence>
<comment type="caution">
    <text evidence="2">The sequence shown here is derived from an EMBL/GenBank/DDBJ whole genome shotgun (WGS) entry which is preliminary data.</text>
</comment>
<dbReference type="SUPFAM" id="SSF55729">
    <property type="entry name" value="Acyl-CoA N-acyltransferases (Nat)"/>
    <property type="match status" value="1"/>
</dbReference>
<name>A0A1R0XKC8_9BACL</name>
<dbReference type="InterPro" id="IPR000182">
    <property type="entry name" value="GNAT_dom"/>
</dbReference>
<dbReference type="PROSITE" id="PS51186">
    <property type="entry name" value="GNAT"/>
    <property type="match status" value="1"/>
</dbReference>
<dbReference type="InterPro" id="IPR051531">
    <property type="entry name" value="N-acetyltransferase"/>
</dbReference>
<dbReference type="Pfam" id="PF13302">
    <property type="entry name" value="Acetyltransf_3"/>
    <property type="match status" value="1"/>
</dbReference>
<dbReference type="InterPro" id="IPR016181">
    <property type="entry name" value="Acyl_CoA_acyltransferase"/>
</dbReference>